<protein>
    <recommendedName>
        <fullName evidence="4">Activator of Hsp90 ATPase-like protein</fullName>
    </recommendedName>
</protein>
<dbReference type="Gene3D" id="3.30.530.20">
    <property type="match status" value="1"/>
</dbReference>
<sequence>MKKIVFFLVASLFQLSVYSQGANDEMEKRVHSKIDSTQSQNLVLIQSFEVNASLDKCWDAYSTKKGWQSWVAPLAEVNFKINGLIKTNYSKNGSIEDPSTIRLHVINYIPKKMITLQAELSNNFPEFMKKDAKDLFNIVHFEELDKGLTRITSYGIGYKNNPKYLQLMKYFISANEKGYMQLISYLETGQSTKF</sequence>
<feature type="signal peptide" evidence="1">
    <location>
        <begin position="1"/>
        <end position="21"/>
    </location>
</feature>
<organism evidence="2 3">
    <name type="scientific">Aquimarina gracilis</name>
    <dbReference type="NCBI Taxonomy" id="874422"/>
    <lineage>
        <taxon>Bacteria</taxon>
        <taxon>Pseudomonadati</taxon>
        <taxon>Bacteroidota</taxon>
        <taxon>Flavobacteriia</taxon>
        <taxon>Flavobacteriales</taxon>
        <taxon>Flavobacteriaceae</taxon>
        <taxon>Aquimarina</taxon>
    </lineage>
</organism>
<feature type="chain" id="PRO_5045136716" description="Activator of Hsp90 ATPase-like protein" evidence="1">
    <location>
        <begin position="22"/>
        <end position="194"/>
    </location>
</feature>
<name>A0ABU5ZUN8_9FLAO</name>
<evidence type="ECO:0000313" key="2">
    <source>
        <dbReference type="EMBL" id="MEB3345744.1"/>
    </source>
</evidence>
<dbReference type="RefSeq" id="WP_324179775.1">
    <property type="nucleotide sequence ID" value="NZ_BAABAW010000007.1"/>
</dbReference>
<dbReference type="InterPro" id="IPR023393">
    <property type="entry name" value="START-like_dom_sf"/>
</dbReference>
<keyword evidence="3" id="KW-1185">Reference proteome</keyword>
<dbReference type="SUPFAM" id="SSF55961">
    <property type="entry name" value="Bet v1-like"/>
    <property type="match status" value="1"/>
</dbReference>
<evidence type="ECO:0000256" key="1">
    <source>
        <dbReference type="SAM" id="SignalP"/>
    </source>
</evidence>
<accession>A0ABU5ZUN8</accession>
<reference evidence="2 3" key="1">
    <citation type="journal article" date="2013" name="Int. J. Syst. Evol. Microbiol.">
        <title>Aquimarina gracilis sp. nov., isolated from the gut microflora of a mussel, Mytilus coruscus, and emended description of Aquimarina spongiae.</title>
        <authorList>
            <person name="Park S.C."/>
            <person name="Choe H.N."/>
            <person name="Baik K.S."/>
            <person name="Seong C.N."/>
        </authorList>
    </citation>
    <scope>NUCLEOTIDE SEQUENCE [LARGE SCALE GENOMIC DNA]</scope>
    <source>
        <strain evidence="2 3">PSC32</strain>
    </source>
</reference>
<gene>
    <name evidence="2" type="ORF">U6A24_09745</name>
</gene>
<dbReference type="Proteomes" id="UP001327027">
    <property type="component" value="Unassembled WGS sequence"/>
</dbReference>
<dbReference type="EMBL" id="JAYKLX010000004">
    <property type="protein sequence ID" value="MEB3345744.1"/>
    <property type="molecule type" value="Genomic_DNA"/>
</dbReference>
<evidence type="ECO:0000313" key="3">
    <source>
        <dbReference type="Proteomes" id="UP001327027"/>
    </source>
</evidence>
<proteinExistence type="predicted"/>
<comment type="caution">
    <text evidence="2">The sequence shown here is derived from an EMBL/GenBank/DDBJ whole genome shotgun (WGS) entry which is preliminary data.</text>
</comment>
<evidence type="ECO:0008006" key="4">
    <source>
        <dbReference type="Google" id="ProtNLM"/>
    </source>
</evidence>
<keyword evidence="1" id="KW-0732">Signal</keyword>